<dbReference type="EMBL" id="CP000468">
    <property type="protein sequence ID" value="ABJ00680.1"/>
    <property type="molecule type" value="Genomic_DNA"/>
</dbReference>
<dbReference type="AlphaFoldDB" id="A0A0H2YYG4"/>
<dbReference type="KEGG" id="ecv:APECO1_381"/>
<evidence type="ECO:0008006" key="3">
    <source>
        <dbReference type="Google" id="ProtNLM"/>
    </source>
</evidence>
<dbReference type="Proteomes" id="UP000008216">
    <property type="component" value="Chromosome"/>
</dbReference>
<evidence type="ECO:0000313" key="2">
    <source>
        <dbReference type="Proteomes" id="UP000008216"/>
    </source>
</evidence>
<accession>A0A0H2YYG4</accession>
<protein>
    <recommendedName>
        <fullName evidence="3">RiboL-PSP-HEPN domain-containing protein</fullName>
    </recommendedName>
</protein>
<keyword evidence="2" id="KW-1185">Reference proteome</keyword>
<name>A0A0H2YYG4_ECOK1</name>
<reference evidence="1 2" key="1">
    <citation type="journal article" date="2007" name="J. Bacteriol.">
        <title>The genome sequence of avian pathogenic Escherichia coli strain O1:K1:H7 shares strong similarities with human extraintestinal pathogenic E. coli genomes.</title>
        <authorList>
            <person name="Johnson T.J."/>
            <person name="Kariyawasam S."/>
            <person name="Wannemuehler Y."/>
            <person name="Mangiamele P."/>
            <person name="Johnson S.J."/>
            <person name="Doetkott C."/>
            <person name="Skyberg J.A."/>
            <person name="Lynne A.M."/>
            <person name="Johnson J.R."/>
            <person name="Nolan L.K."/>
        </authorList>
    </citation>
    <scope>NUCLEOTIDE SEQUENCE [LARGE SCALE GENOMIC DNA]</scope>
    <source>
        <strain evidence="1">APEC O1</strain>
    </source>
</reference>
<sequence>MAQGRASVVVRFVPIADIAGSWYVSLRRQVMPCISLWYNSCAIDTRERYIVKIVFEVNGKKVPLKSLKYISKKDQLEVMKNWFFENFEDPANACPYESREGGYAYIYGGPYDASEELQSIFGQYVKSEYIEELVDELQTQCFDWSGNSNNIDDWYDDDIYDAVTSSGNPYLKFIDNIDKIKKLAKDKTEQQQKNHLLSLLYTNVITALETLYVELFINSIEKDDVYIANCIEKGKTEFKVSKDIAALPFKGEPIEKIRGELIRSIKEHLISASWHSTKKVIDRYEATFDIKVQKDCPIEAIELATLNRNHLVHRGGKDKEGNLVVITDQDLETLIENASNLAIMLYNSLNVATNKTTILQPDDKPFIHEF</sequence>
<organism evidence="1 2">
    <name type="scientific">Escherichia coli O1:K1 / APEC</name>
    <dbReference type="NCBI Taxonomy" id="405955"/>
    <lineage>
        <taxon>Bacteria</taxon>
        <taxon>Pseudomonadati</taxon>
        <taxon>Pseudomonadota</taxon>
        <taxon>Gammaproteobacteria</taxon>
        <taxon>Enterobacterales</taxon>
        <taxon>Enterobacteriaceae</taxon>
        <taxon>Escherichia</taxon>
    </lineage>
</organism>
<evidence type="ECO:0000313" key="1">
    <source>
        <dbReference type="EMBL" id="ABJ00680.1"/>
    </source>
</evidence>
<gene>
    <name evidence="1" type="ORF">APECO1_381</name>
</gene>
<proteinExistence type="predicted"/>
<dbReference type="HOGENOM" id="CLU_893530_0_0_6"/>